<comment type="catalytic activity">
    <reaction evidence="1 9">
        <text>1-(5-phospho-beta-D-ribosyl)-5-[(5-phospho-beta-D-ribosylamino)methylideneamino]imidazole-4-carboxamide = 5-[(5-phospho-1-deoxy-D-ribulos-1-ylimino)methylamino]-1-(5-phospho-beta-D-ribosyl)imidazole-4-carboxamide</text>
        <dbReference type="Rhea" id="RHEA:15469"/>
        <dbReference type="ChEBI" id="CHEBI:58435"/>
        <dbReference type="ChEBI" id="CHEBI:58525"/>
        <dbReference type="EC" id="5.3.1.16"/>
    </reaction>
</comment>
<dbReference type="InterPro" id="IPR013785">
    <property type="entry name" value="Aldolase_TIM"/>
</dbReference>
<accession>A0ABX1VIU2</accession>
<evidence type="ECO:0000256" key="6">
    <source>
        <dbReference type="ARBA" id="ARBA00022605"/>
    </source>
</evidence>
<dbReference type="InterPro" id="IPR006062">
    <property type="entry name" value="His_biosynth"/>
</dbReference>
<dbReference type="Pfam" id="PF00977">
    <property type="entry name" value="His_biosynth"/>
    <property type="match status" value="1"/>
</dbReference>
<name>A0ABX1VIU2_9PLAN</name>
<evidence type="ECO:0000256" key="8">
    <source>
        <dbReference type="ARBA" id="ARBA00023235"/>
    </source>
</evidence>
<evidence type="ECO:0000313" key="12">
    <source>
        <dbReference type="Proteomes" id="UP000609651"/>
    </source>
</evidence>
<dbReference type="HAMAP" id="MF_01014">
    <property type="entry name" value="HisA"/>
    <property type="match status" value="1"/>
</dbReference>
<dbReference type="PANTHER" id="PTHR43090">
    <property type="entry name" value="1-(5-PHOSPHORIBOSYL)-5-[(5-PHOSPHORIBOSYLAMINO)METHYLIDENEAMINO] IMIDAZOLE-4-CARBOXAMIDE ISOMERASE"/>
    <property type="match status" value="1"/>
</dbReference>
<evidence type="ECO:0000313" key="11">
    <source>
        <dbReference type="EMBL" id="NNJ26746.1"/>
    </source>
</evidence>
<feature type="active site" description="Proton acceptor" evidence="9">
    <location>
        <position position="12"/>
    </location>
</feature>
<evidence type="ECO:0000256" key="3">
    <source>
        <dbReference type="ARBA" id="ARBA00005133"/>
    </source>
</evidence>
<dbReference type="EMBL" id="WTPX01000096">
    <property type="protein sequence ID" value="NNJ26746.1"/>
    <property type="molecule type" value="Genomic_DNA"/>
</dbReference>
<keyword evidence="8 9" id="KW-0413">Isomerase</keyword>
<evidence type="ECO:0000256" key="7">
    <source>
        <dbReference type="ARBA" id="ARBA00023102"/>
    </source>
</evidence>
<evidence type="ECO:0000256" key="5">
    <source>
        <dbReference type="ARBA" id="ARBA00022490"/>
    </source>
</evidence>
<dbReference type="Proteomes" id="UP000609651">
    <property type="component" value="Unassembled WGS sequence"/>
</dbReference>
<dbReference type="EC" id="5.3.1.16" evidence="9"/>
<dbReference type="Gene3D" id="3.20.20.70">
    <property type="entry name" value="Aldolase class I"/>
    <property type="match status" value="1"/>
</dbReference>
<protein>
    <recommendedName>
        <fullName evidence="9">1-(5-phosphoribosyl)-5-[(5-phosphoribosylamino)methylideneamino] imidazole-4-carboxamide isomerase</fullName>
        <ecNumber evidence="9">5.3.1.16</ecNumber>
    </recommendedName>
    <alternativeName>
        <fullName evidence="9">Phosphoribosylformimino-5-aminoimidazole carboxamide ribotide isomerase</fullName>
    </alternativeName>
</protein>
<dbReference type="GO" id="GO:0003949">
    <property type="term" value="F:1-(5-phosphoribosyl)-5-[(5-phosphoribosylamino)methylideneamino]imidazole-4-carboxamide isomerase activity"/>
    <property type="evidence" value="ECO:0007669"/>
    <property type="project" value="UniProtKB-EC"/>
</dbReference>
<sequence length="250" mass="25277">MTTPLEILPAIDLRGGQCVRLRQGDYAQETVFGDDPAAVAAGFVKAGATRIHVVDLDAAKSGSRTNGDQIRAIVAAAGSVPVQLGGGVRDDAAIDFALNELGVDRTVVGSAAVKNPDWFAAAVEARPGKLVLGLDYRGGEVATDGWTESSGLPAVELAKRFAGLPLGAAVCTDIADDGMMAGISDTALASLAAFADLGLPVIASGGVSSADEVRKVAALRKEHPNVVGAIVGRAIYEGALTVEDAIAATS</sequence>
<evidence type="ECO:0000256" key="10">
    <source>
        <dbReference type="RuleBase" id="RU003657"/>
    </source>
</evidence>
<dbReference type="SUPFAM" id="SSF51366">
    <property type="entry name" value="Ribulose-phoshate binding barrel"/>
    <property type="match status" value="1"/>
</dbReference>
<evidence type="ECO:0000256" key="4">
    <source>
        <dbReference type="ARBA" id="ARBA00009667"/>
    </source>
</evidence>
<organism evidence="11 12">
    <name type="scientific">Alienimonas chondri</name>
    <dbReference type="NCBI Taxonomy" id="2681879"/>
    <lineage>
        <taxon>Bacteria</taxon>
        <taxon>Pseudomonadati</taxon>
        <taxon>Planctomycetota</taxon>
        <taxon>Planctomycetia</taxon>
        <taxon>Planctomycetales</taxon>
        <taxon>Planctomycetaceae</taxon>
        <taxon>Alienimonas</taxon>
    </lineage>
</organism>
<keyword evidence="7 9" id="KW-0368">Histidine biosynthesis</keyword>
<gene>
    <name evidence="11" type="primary">priA_2</name>
    <name evidence="9" type="synonym">hisA</name>
    <name evidence="11" type="ORF">LzC2_28370</name>
</gene>
<dbReference type="InterPro" id="IPR011060">
    <property type="entry name" value="RibuloseP-bd_barrel"/>
</dbReference>
<feature type="active site" description="Proton donor" evidence="9">
    <location>
        <position position="135"/>
    </location>
</feature>
<dbReference type="CDD" id="cd04732">
    <property type="entry name" value="HisA"/>
    <property type="match status" value="1"/>
</dbReference>
<evidence type="ECO:0000256" key="9">
    <source>
        <dbReference type="HAMAP-Rule" id="MF_01014"/>
    </source>
</evidence>
<proteinExistence type="inferred from homology"/>
<dbReference type="RefSeq" id="WP_171188052.1">
    <property type="nucleotide sequence ID" value="NZ_WTPX01000096.1"/>
</dbReference>
<dbReference type="InterPro" id="IPR023016">
    <property type="entry name" value="HisA/PriA"/>
</dbReference>
<comment type="similarity">
    <text evidence="4 9 10">Belongs to the HisA/HisF family.</text>
</comment>
<dbReference type="PANTHER" id="PTHR43090:SF2">
    <property type="entry name" value="1-(5-PHOSPHORIBOSYL)-5-[(5-PHOSPHORIBOSYLAMINO)METHYLIDENEAMINO] IMIDAZOLE-4-CARBOXAMIDE ISOMERASE"/>
    <property type="match status" value="1"/>
</dbReference>
<comment type="caution">
    <text evidence="11">The sequence shown here is derived from an EMBL/GenBank/DDBJ whole genome shotgun (WGS) entry which is preliminary data.</text>
</comment>
<reference evidence="11 12" key="1">
    <citation type="journal article" date="2020" name="Syst. Appl. Microbiol.">
        <title>Alienimonas chondri sp. nov., a novel planctomycete isolated from the biofilm of the red alga Chondrus crispus.</title>
        <authorList>
            <person name="Vitorino I."/>
            <person name="Albuquerque L."/>
            <person name="Wiegand S."/>
            <person name="Kallscheuer N."/>
            <person name="da Costa M.S."/>
            <person name="Lobo-da-Cunha A."/>
            <person name="Jogler C."/>
            <person name="Lage O.M."/>
        </authorList>
    </citation>
    <scope>NUCLEOTIDE SEQUENCE [LARGE SCALE GENOMIC DNA]</scope>
    <source>
        <strain evidence="11 12">LzC2</strain>
    </source>
</reference>
<evidence type="ECO:0000256" key="2">
    <source>
        <dbReference type="ARBA" id="ARBA00004496"/>
    </source>
</evidence>
<keyword evidence="5 9" id="KW-0963">Cytoplasm</keyword>
<evidence type="ECO:0000256" key="1">
    <source>
        <dbReference type="ARBA" id="ARBA00000901"/>
    </source>
</evidence>
<keyword evidence="12" id="KW-1185">Reference proteome</keyword>
<comment type="subcellular location">
    <subcellularLocation>
        <location evidence="2 9">Cytoplasm</location>
    </subcellularLocation>
</comment>
<keyword evidence="6 9" id="KW-0028">Amino-acid biosynthesis</keyword>
<comment type="pathway">
    <text evidence="3 9">Amino-acid biosynthesis; L-histidine biosynthesis; L-histidine from 5-phospho-alpha-D-ribose 1-diphosphate: step 4/9.</text>
</comment>
<dbReference type="InterPro" id="IPR044524">
    <property type="entry name" value="Isoase_HisA-like"/>
</dbReference>